<gene>
    <name evidence="2" type="ORF">EHQ58_18380</name>
</gene>
<organism evidence="2 3">
    <name type="scientific">Leptospira ognonensis</name>
    <dbReference type="NCBI Taxonomy" id="2484945"/>
    <lineage>
        <taxon>Bacteria</taxon>
        <taxon>Pseudomonadati</taxon>
        <taxon>Spirochaetota</taxon>
        <taxon>Spirochaetia</taxon>
        <taxon>Leptospirales</taxon>
        <taxon>Leptospiraceae</taxon>
        <taxon>Leptospira</taxon>
    </lineage>
</organism>
<sequence>MSDNAKKVLEKKAQGDYDFTPYGEFLAYFHAHIDIFKKLLKAKNIDPGKIEAIVKSAKSYMTANIKKTDHFFEHLPQFATLLGIPQNEISAYLNTNFIEILGKVKEKLKGQELEKLDKVPEIRYERISEEIVDGLKFVFPPNFRFAEKGILLVLENDQTGEIIEPQGLMAESAKAALAISTSSDEKVTPPSLTEALTQANAPPPQVKKASIIPVKEKSILQEIVEECGQSLTGEKLEIHVGPPIDENHTIETPTSESKKDDYEIEDLEFEGESESSDESESKTSDPMLDDFDEISISEPEPDIEPDIPTDPYLARVENYALKEYIDLTGVISSFQQKADQVGYQNWLRGLDEFEKSLISIRSSLLKEQKGESVDWNQIFQGLTAKTPFQRETLDILIIKLKNFQWVKMTLDRAILELKKGSPEFVNLVRMAWPHIQKAFFDIPNYELVQKTLKGILSRVNDEAHRKEFTRIFSMALNFIQSKYKA</sequence>
<name>A0A4R9JVD9_9LEPT</name>
<dbReference type="AlphaFoldDB" id="A0A4R9JVD9"/>
<evidence type="ECO:0000313" key="3">
    <source>
        <dbReference type="Proteomes" id="UP000297693"/>
    </source>
</evidence>
<proteinExistence type="predicted"/>
<reference evidence="2" key="1">
    <citation type="journal article" date="2019" name="PLoS Negl. Trop. Dis.">
        <title>Revisiting the worldwide diversity of Leptospira species in the environment.</title>
        <authorList>
            <person name="Vincent A.T."/>
            <person name="Schiettekatte O."/>
            <person name="Bourhy P."/>
            <person name="Veyrier F.J."/>
            <person name="Picardeau M."/>
        </authorList>
    </citation>
    <scope>NUCLEOTIDE SEQUENCE [LARGE SCALE GENOMIC DNA]</scope>
    <source>
        <strain evidence="2">201702476</strain>
    </source>
</reference>
<feature type="region of interest" description="Disordered" evidence="1">
    <location>
        <begin position="234"/>
        <end position="309"/>
    </location>
</feature>
<protein>
    <submittedName>
        <fullName evidence="2">Uncharacterized protein</fullName>
    </submittedName>
</protein>
<dbReference type="OrthoDB" id="341948at2"/>
<feature type="compositionally biased region" description="Acidic residues" evidence="1">
    <location>
        <begin position="262"/>
        <end position="278"/>
    </location>
</feature>
<dbReference type="EMBL" id="RQGD01000047">
    <property type="protein sequence ID" value="TGL55889.1"/>
    <property type="molecule type" value="Genomic_DNA"/>
</dbReference>
<dbReference type="Proteomes" id="UP000297693">
    <property type="component" value="Unassembled WGS sequence"/>
</dbReference>
<evidence type="ECO:0000256" key="1">
    <source>
        <dbReference type="SAM" id="MobiDB-lite"/>
    </source>
</evidence>
<dbReference type="RefSeq" id="WP_135625529.1">
    <property type="nucleotide sequence ID" value="NZ_RQGD01000047.1"/>
</dbReference>
<evidence type="ECO:0000313" key="2">
    <source>
        <dbReference type="EMBL" id="TGL55889.1"/>
    </source>
</evidence>
<accession>A0A4R9JVD9</accession>
<keyword evidence="3" id="KW-1185">Reference proteome</keyword>
<feature type="compositionally biased region" description="Acidic residues" evidence="1">
    <location>
        <begin position="287"/>
        <end position="307"/>
    </location>
</feature>
<comment type="caution">
    <text evidence="2">The sequence shown here is derived from an EMBL/GenBank/DDBJ whole genome shotgun (WGS) entry which is preliminary data.</text>
</comment>